<accession>A0ABT9VQR9</accession>
<dbReference type="NCBIfam" id="NF033453">
    <property type="entry name" value="BREX_3_BrxF"/>
    <property type="match status" value="1"/>
</dbReference>
<keyword evidence="2" id="KW-1185">Reference proteome</keyword>
<sequence length="147" mass="17205">MDLHKIASEIDSLESRWHKILFIVGFKKDEDKQFASTLSIPYINLNLRLSEKLQNIPKSNYPLQVGEILNKIFNGYHAPALWLGNIEILFDKQLQQHPVRLLEHLSKRFKLIVSWPGEYDEKDLIYATPEHPEYFKCSELEGKVITV</sequence>
<dbReference type="EMBL" id="JAUSTR010000013">
    <property type="protein sequence ID" value="MDQ0163326.1"/>
    <property type="molecule type" value="Genomic_DNA"/>
</dbReference>
<evidence type="ECO:0000313" key="1">
    <source>
        <dbReference type="EMBL" id="MDQ0163326.1"/>
    </source>
</evidence>
<proteinExistence type="predicted"/>
<gene>
    <name evidence="1" type="ORF">J2S06_002406</name>
</gene>
<evidence type="ECO:0000313" key="2">
    <source>
        <dbReference type="Proteomes" id="UP001225646"/>
    </source>
</evidence>
<comment type="caution">
    <text evidence="1">The sequence shown here is derived from an EMBL/GenBank/DDBJ whole genome shotgun (WGS) entry which is preliminary data.</text>
</comment>
<dbReference type="Proteomes" id="UP001225646">
    <property type="component" value="Unassembled WGS sequence"/>
</dbReference>
<name>A0ABT9VQR9_9BACI</name>
<protein>
    <recommendedName>
        <fullName evidence="3">BREX-3 system P-loop-containing protein BrxF</fullName>
    </recommendedName>
</protein>
<evidence type="ECO:0008006" key="3">
    <source>
        <dbReference type="Google" id="ProtNLM"/>
    </source>
</evidence>
<reference evidence="1 2" key="1">
    <citation type="submission" date="2023-07" db="EMBL/GenBank/DDBJ databases">
        <title>Genomic Encyclopedia of Type Strains, Phase IV (KMG-IV): sequencing the most valuable type-strain genomes for metagenomic binning, comparative biology and taxonomic classification.</title>
        <authorList>
            <person name="Goeker M."/>
        </authorList>
    </citation>
    <scope>NUCLEOTIDE SEQUENCE [LARGE SCALE GENOMIC DNA]</scope>
    <source>
        <strain evidence="1 2">DSM 19092</strain>
    </source>
</reference>
<organism evidence="1 2">
    <name type="scientific">Aeribacillus alveayuensis</name>
    <dbReference type="NCBI Taxonomy" id="279215"/>
    <lineage>
        <taxon>Bacteria</taxon>
        <taxon>Bacillati</taxon>
        <taxon>Bacillota</taxon>
        <taxon>Bacilli</taxon>
        <taxon>Bacillales</taxon>
        <taxon>Bacillaceae</taxon>
        <taxon>Aeribacillus</taxon>
    </lineage>
</organism>
<dbReference type="InterPro" id="IPR048067">
    <property type="entry name" value="BREX_3_BrxF"/>
</dbReference>
<dbReference type="RefSeq" id="WP_419152459.1">
    <property type="nucleotide sequence ID" value="NZ_JAUSTR010000013.1"/>
</dbReference>